<reference evidence="1 2" key="1">
    <citation type="submission" date="2018-11" db="EMBL/GenBank/DDBJ databases">
        <title>Pseudaminobacter arsenicus sp. nov., an arsenic-resistant bacterium isolated from arsenic-rich aquifers.</title>
        <authorList>
            <person name="Mu Y."/>
        </authorList>
    </citation>
    <scope>NUCLEOTIDE SEQUENCE [LARGE SCALE GENOMIC DNA]</scope>
    <source>
        <strain evidence="1 2">CB3</strain>
    </source>
</reference>
<name>A0A432UZH7_9HYPH</name>
<sequence>MEMETPSVLKVEHEELHGELAHAMKSGGRTGEAAKAVAEVMHPHFLKEEEYALPPLGLLRALSTGTIESGMVEALKLTDRLEAELPTMLAEHEKIVAALERLAEAANAEDKPEYARFAERLIAHALTEEAISYPAALLIGRYLKAVLPKSS</sequence>
<accession>A0A432UZH7</accession>
<evidence type="ECO:0000313" key="2">
    <source>
        <dbReference type="Proteomes" id="UP000281647"/>
    </source>
</evidence>
<protein>
    <recommendedName>
        <fullName evidence="3">Hemerythrin-like domain-containing protein</fullName>
    </recommendedName>
</protein>
<evidence type="ECO:0000313" key="1">
    <source>
        <dbReference type="EMBL" id="RUM95202.1"/>
    </source>
</evidence>
<evidence type="ECO:0008006" key="3">
    <source>
        <dbReference type="Google" id="ProtNLM"/>
    </source>
</evidence>
<dbReference type="AlphaFoldDB" id="A0A432UZH7"/>
<gene>
    <name evidence="1" type="ORF">EET67_24590</name>
</gene>
<dbReference type="Proteomes" id="UP000281647">
    <property type="component" value="Unassembled WGS sequence"/>
</dbReference>
<organism evidence="1 2">
    <name type="scientific">Borborobacter arsenicus</name>
    <dbReference type="NCBI Taxonomy" id="1851146"/>
    <lineage>
        <taxon>Bacteria</taxon>
        <taxon>Pseudomonadati</taxon>
        <taxon>Pseudomonadota</taxon>
        <taxon>Alphaproteobacteria</taxon>
        <taxon>Hyphomicrobiales</taxon>
        <taxon>Phyllobacteriaceae</taxon>
        <taxon>Borborobacter</taxon>
    </lineage>
</organism>
<keyword evidence="2" id="KW-1185">Reference proteome</keyword>
<dbReference type="EMBL" id="RKST01000062">
    <property type="protein sequence ID" value="RUM95202.1"/>
    <property type="molecule type" value="Genomic_DNA"/>
</dbReference>
<proteinExistence type="predicted"/>
<dbReference type="OrthoDB" id="1494282at2"/>
<dbReference type="Gene3D" id="1.20.120.520">
    <property type="entry name" value="nmb1532 protein domain like"/>
    <property type="match status" value="1"/>
</dbReference>
<comment type="caution">
    <text evidence="1">The sequence shown here is derived from an EMBL/GenBank/DDBJ whole genome shotgun (WGS) entry which is preliminary data.</text>
</comment>